<accession>A0A1A9Z8P0</accession>
<protein>
    <submittedName>
        <fullName evidence="2">Uncharacterized protein</fullName>
    </submittedName>
</protein>
<feature type="transmembrane region" description="Helical" evidence="1">
    <location>
        <begin position="108"/>
        <end position="126"/>
    </location>
</feature>
<evidence type="ECO:0000256" key="1">
    <source>
        <dbReference type="SAM" id="Phobius"/>
    </source>
</evidence>
<evidence type="ECO:0000313" key="3">
    <source>
        <dbReference type="Proteomes" id="UP000092445"/>
    </source>
</evidence>
<dbReference type="EnsemblMetazoa" id="GPAI007108-RA">
    <property type="protein sequence ID" value="GPAI007108-PA"/>
    <property type="gene ID" value="GPAI007108"/>
</dbReference>
<proteinExistence type="predicted"/>
<organism evidence="2 3">
    <name type="scientific">Glossina pallidipes</name>
    <name type="common">Tsetse fly</name>
    <dbReference type="NCBI Taxonomy" id="7398"/>
    <lineage>
        <taxon>Eukaryota</taxon>
        <taxon>Metazoa</taxon>
        <taxon>Ecdysozoa</taxon>
        <taxon>Arthropoda</taxon>
        <taxon>Hexapoda</taxon>
        <taxon>Insecta</taxon>
        <taxon>Pterygota</taxon>
        <taxon>Neoptera</taxon>
        <taxon>Endopterygota</taxon>
        <taxon>Diptera</taxon>
        <taxon>Brachycera</taxon>
        <taxon>Muscomorpha</taxon>
        <taxon>Hippoboscoidea</taxon>
        <taxon>Glossinidae</taxon>
        <taxon>Glossina</taxon>
    </lineage>
</organism>
<sequence length="202" mass="23589">MYIEQLQISNQPDSCWWLFSGPVASDWTSLLSCGLVSGCEFVLRVLCHQCLGHCLKRCRHHHSIVGFEDDHLSGILLVYEDKRLFEQQKMCCYYRHSDHRSYESQLELLIFIYFVIKAIPLFTAFNQRRIRHCDRRPLYTLNNAISQSIARSNRTIWQIAAMLENETRRTLNYLSIPLVNYCTDHSGLVQSSSLIASTCPFY</sequence>
<keyword evidence="1" id="KW-1133">Transmembrane helix</keyword>
<reference evidence="3" key="1">
    <citation type="submission" date="2014-03" db="EMBL/GenBank/DDBJ databases">
        <authorList>
            <person name="Aksoy S."/>
            <person name="Warren W."/>
            <person name="Wilson R.K."/>
        </authorList>
    </citation>
    <scope>NUCLEOTIDE SEQUENCE [LARGE SCALE GENOMIC DNA]</scope>
    <source>
        <strain evidence="3">IAEA</strain>
    </source>
</reference>
<reference evidence="2" key="2">
    <citation type="submission" date="2020-05" db="UniProtKB">
        <authorList>
            <consortium name="EnsemblMetazoa"/>
        </authorList>
    </citation>
    <scope>IDENTIFICATION</scope>
    <source>
        <strain evidence="2">IAEA</strain>
    </source>
</reference>
<name>A0A1A9Z8P0_GLOPL</name>
<keyword evidence="1" id="KW-0812">Transmembrane</keyword>
<keyword evidence="1" id="KW-0472">Membrane</keyword>
<keyword evidence="3" id="KW-1185">Reference proteome</keyword>
<dbReference type="Proteomes" id="UP000092445">
    <property type="component" value="Unassembled WGS sequence"/>
</dbReference>
<dbReference type="VEuPathDB" id="VectorBase:GPAI007108"/>
<evidence type="ECO:0000313" key="2">
    <source>
        <dbReference type="EnsemblMetazoa" id="GPAI007108-PA"/>
    </source>
</evidence>
<dbReference type="AlphaFoldDB" id="A0A1A9Z8P0"/>